<dbReference type="AlphaFoldDB" id="A0A5B7KAV3"/>
<evidence type="ECO:0000313" key="2">
    <source>
        <dbReference type="Proteomes" id="UP000324222"/>
    </source>
</evidence>
<comment type="caution">
    <text evidence="1">The sequence shown here is derived from an EMBL/GenBank/DDBJ whole genome shotgun (WGS) entry which is preliminary data.</text>
</comment>
<name>A0A5B7KAV3_PORTR</name>
<sequence length="35" mass="3793">MMAVFYQTLDTNHLPKYTPGDGGSLLKNPGKLGEV</sequence>
<dbReference type="Proteomes" id="UP000324222">
    <property type="component" value="Unassembled WGS sequence"/>
</dbReference>
<protein>
    <submittedName>
        <fullName evidence="1">Uncharacterized protein</fullName>
    </submittedName>
</protein>
<organism evidence="1 2">
    <name type="scientific">Portunus trituberculatus</name>
    <name type="common">Swimming crab</name>
    <name type="synonym">Neptunus trituberculatus</name>
    <dbReference type="NCBI Taxonomy" id="210409"/>
    <lineage>
        <taxon>Eukaryota</taxon>
        <taxon>Metazoa</taxon>
        <taxon>Ecdysozoa</taxon>
        <taxon>Arthropoda</taxon>
        <taxon>Crustacea</taxon>
        <taxon>Multicrustacea</taxon>
        <taxon>Malacostraca</taxon>
        <taxon>Eumalacostraca</taxon>
        <taxon>Eucarida</taxon>
        <taxon>Decapoda</taxon>
        <taxon>Pleocyemata</taxon>
        <taxon>Brachyura</taxon>
        <taxon>Eubrachyura</taxon>
        <taxon>Portunoidea</taxon>
        <taxon>Portunidae</taxon>
        <taxon>Portuninae</taxon>
        <taxon>Portunus</taxon>
    </lineage>
</organism>
<accession>A0A5B7KAV3</accession>
<proteinExistence type="predicted"/>
<evidence type="ECO:0000313" key="1">
    <source>
        <dbReference type="EMBL" id="MPD05723.1"/>
    </source>
</evidence>
<dbReference type="EMBL" id="VSRR010147422">
    <property type="protein sequence ID" value="MPD05723.1"/>
    <property type="molecule type" value="Genomic_DNA"/>
</dbReference>
<gene>
    <name evidence="1" type="ORF">E2C01_101483</name>
</gene>
<keyword evidence="2" id="KW-1185">Reference proteome</keyword>
<reference evidence="1 2" key="1">
    <citation type="submission" date="2019-05" db="EMBL/GenBank/DDBJ databases">
        <title>Another draft genome of Portunus trituberculatus and its Hox gene families provides insights of decapod evolution.</title>
        <authorList>
            <person name="Jeong J.-H."/>
            <person name="Song I."/>
            <person name="Kim S."/>
            <person name="Choi T."/>
            <person name="Kim D."/>
            <person name="Ryu S."/>
            <person name="Kim W."/>
        </authorList>
    </citation>
    <scope>NUCLEOTIDE SEQUENCE [LARGE SCALE GENOMIC DNA]</scope>
    <source>
        <tissue evidence="1">Muscle</tissue>
    </source>
</reference>